<comment type="caution">
    <text evidence="2">The sequence shown here is derived from an EMBL/GenBank/DDBJ whole genome shotgun (WGS) entry which is preliminary data.</text>
</comment>
<dbReference type="AlphaFoldDB" id="A0A533Q800"/>
<gene>
    <name evidence="2" type="ORF">JETT_2968</name>
</gene>
<keyword evidence="1" id="KW-0812">Transmembrane</keyword>
<proteinExistence type="predicted"/>
<accession>A0A533Q800</accession>
<protein>
    <submittedName>
        <fullName evidence="2">Uncharacterized protein</fullName>
    </submittedName>
</protein>
<dbReference type="EMBL" id="SULG01000081">
    <property type="protein sequence ID" value="TLD40777.1"/>
    <property type="molecule type" value="Genomic_DNA"/>
</dbReference>
<evidence type="ECO:0000256" key="1">
    <source>
        <dbReference type="SAM" id="Phobius"/>
    </source>
</evidence>
<reference evidence="2 3" key="1">
    <citation type="submission" date="2019-04" db="EMBL/GenBank/DDBJ databases">
        <title>Genome of a novel bacterium Candidatus Jettenia ecosi reconstructed from metagenome of an anammox bioreactor.</title>
        <authorList>
            <person name="Mardanov A.V."/>
            <person name="Beletsky A.V."/>
            <person name="Ravin N.V."/>
            <person name="Botchkova E.A."/>
            <person name="Litti Y.V."/>
            <person name="Nozhevnikova A.N."/>
        </authorList>
    </citation>
    <scope>NUCLEOTIDE SEQUENCE [LARGE SCALE GENOMIC DNA]</scope>
    <source>
        <strain evidence="2">J2</strain>
    </source>
</reference>
<evidence type="ECO:0000313" key="2">
    <source>
        <dbReference type="EMBL" id="TLD40777.1"/>
    </source>
</evidence>
<sequence length="66" mass="7614">MTNNYSQDYIAGLVNELRKLPSETEWLEFKQDNDCPEEIGGYISALSNSAVLFSPIFVCYLREYNL</sequence>
<keyword evidence="1" id="KW-0472">Membrane</keyword>
<keyword evidence="1" id="KW-1133">Transmembrane helix</keyword>
<feature type="transmembrane region" description="Helical" evidence="1">
    <location>
        <begin position="39"/>
        <end position="61"/>
    </location>
</feature>
<organism evidence="2 3">
    <name type="scientific">Candidatus Jettenia ecosi</name>
    <dbReference type="NCBI Taxonomy" id="2494326"/>
    <lineage>
        <taxon>Bacteria</taxon>
        <taxon>Pseudomonadati</taxon>
        <taxon>Planctomycetota</taxon>
        <taxon>Candidatus Brocadiia</taxon>
        <taxon>Candidatus Brocadiales</taxon>
        <taxon>Candidatus Brocadiaceae</taxon>
        <taxon>Candidatus Jettenia</taxon>
    </lineage>
</organism>
<evidence type="ECO:0000313" key="3">
    <source>
        <dbReference type="Proteomes" id="UP000319783"/>
    </source>
</evidence>
<name>A0A533Q800_9BACT</name>
<dbReference type="Proteomes" id="UP000319783">
    <property type="component" value="Unassembled WGS sequence"/>
</dbReference>